<reference evidence="1" key="2">
    <citation type="submission" date="2025-08" db="UniProtKB">
        <authorList>
            <consortium name="Ensembl"/>
        </authorList>
    </citation>
    <scope>IDENTIFICATION</scope>
</reference>
<dbReference type="GO" id="GO:0003676">
    <property type="term" value="F:nucleic acid binding"/>
    <property type="evidence" value="ECO:0007669"/>
    <property type="project" value="InterPro"/>
</dbReference>
<dbReference type="InterPro" id="IPR036397">
    <property type="entry name" value="RNaseH_sf"/>
</dbReference>
<accession>A0A3P9DLB6</accession>
<dbReference type="Gene3D" id="3.30.420.10">
    <property type="entry name" value="Ribonuclease H-like superfamily/Ribonuclease H"/>
    <property type="match status" value="1"/>
</dbReference>
<organism evidence="1 2">
    <name type="scientific">Maylandia zebra</name>
    <name type="common">zebra mbuna</name>
    <dbReference type="NCBI Taxonomy" id="106582"/>
    <lineage>
        <taxon>Eukaryota</taxon>
        <taxon>Metazoa</taxon>
        <taxon>Chordata</taxon>
        <taxon>Craniata</taxon>
        <taxon>Vertebrata</taxon>
        <taxon>Euteleostomi</taxon>
        <taxon>Actinopterygii</taxon>
        <taxon>Neopterygii</taxon>
        <taxon>Teleostei</taxon>
        <taxon>Neoteleostei</taxon>
        <taxon>Acanthomorphata</taxon>
        <taxon>Ovalentaria</taxon>
        <taxon>Cichlomorphae</taxon>
        <taxon>Cichliformes</taxon>
        <taxon>Cichlidae</taxon>
        <taxon>African cichlids</taxon>
        <taxon>Pseudocrenilabrinae</taxon>
        <taxon>Haplochromini</taxon>
        <taxon>Maylandia</taxon>
        <taxon>Maylandia zebra complex</taxon>
    </lineage>
</organism>
<evidence type="ECO:0000313" key="1">
    <source>
        <dbReference type="Ensembl" id="ENSMZEP00005035550.1"/>
    </source>
</evidence>
<protein>
    <recommendedName>
        <fullName evidence="3">Tc1-like transposase DDE domain-containing protein</fullName>
    </recommendedName>
</protein>
<reference evidence="1" key="3">
    <citation type="submission" date="2025-09" db="UniProtKB">
        <authorList>
            <consortium name="Ensembl"/>
        </authorList>
    </citation>
    <scope>IDENTIFICATION</scope>
</reference>
<dbReference type="Ensembl" id="ENSMZET00005036806.1">
    <property type="protein sequence ID" value="ENSMZEP00005035550.1"/>
    <property type="gene ID" value="ENSMZEG00005026561.1"/>
</dbReference>
<dbReference type="Proteomes" id="UP000265160">
    <property type="component" value="LG22"/>
</dbReference>
<keyword evidence="2" id="KW-1185">Reference proteome</keyword>
<evidence type="ECO:0008006" key="3">
    <source>
        <dbReference type="Google" id="ProtNLM"/>
    </source>
</evidence>
<proteinExistence type="predicted"/>
<evidence type="ECO:0000313" key="2">
    <source>
        <dbReference type="Proteomes" id="UP000265160"/>
    </source>
</evidence>
<name>A0A3P9DLB6_9CICH</name>
<dbReference type="GeneTree" id="ENSGT00980000198977"/>
<dbReference type="AlphaFoldDB" id="A0A3P9DLB6"/>
<reference evidence="1 2" key="1">
    <citation type="journal article" date="2014" name="Nature">
        <title>The genomic substrate for adaptive radiation in African cichlid fish.</title>
        <authorList>
            <person name="Brawand D."/>
            <person name="Wagner C.E."/>
            <person name="Li Y.I."/>
            <person name="Malinsky M."/>
            <person name="Keller I."/>
            <person name="Fan S."/>
            <person name="Simakov O."/>
            <person name="Ng A.Y."/>
            <person name="Lim Z.W."/>
            <person name="Bezault E."/>
            <person name="Turner-Maier J."/>
            <person name="Johnson J."/>
            <person name="Alcazar R."/>
            <person name="Noh H.J."/>
            <person name="Russell P."/>
            <person name="Aken B."/>
            <person name="Alfoldi J."/>
            <person name="Amemiya C."/>
            <person name="Azzouzi N."/>
            <person name="Baroiller J.F."/>
            <person name="Barloy-Hubler F."/>
            <person name="Berlin A."/>
            <person name="Bloomquist R."/>
            <person name="Carleton K.L."/>
            <person name="Conte M.A."/>
            <person name="D'Cotta H."/>
            <person name="Eshel O."/>
            <person name="Gaffney L."/>
            <person name="Galibert F."/>
            <person name="Gante H.F."/>
            <person name="Gnerre S."/>
            <person name="Greuter L."/>
            <person name="Guyon R."/>
            <person name="Haddad N.S."/>
            <person name="Haerty W."/>
            <person name="Harris R.M."/>
            <person name="Hofmann H.A."/>
            <person name="Hourlier T."/>
            <person name="Hulata G."/>
            <person name="Jaffe D.B."/>
            <person name="Lara M."/>
            <person name="Lee A.P."/>
            <person name="MacCallum I."/>
            <person name="Mwaiko S."/>
            <person name="Nikaido M."/>
            <person name="Nishihara H."/>
            <person name="Ozouf-Costaz C."/>
            <person name="Penman D.J."/>
            <person name="Przybylski D."/>
            <person name="Rakotomanga M."/>
            <person name="Renn S.C.P."/>
            <person name="Ribeiro F.J."/>
            <person name="Ron M."/>
            <person name="Salzburger W."/>
            <person name="Sanchez-Pulido L."/>
            <person name="Santos M.E."/>
            <person name="Searle S."/>
            <person name="Sharpe T."/>
            <person name="Swofford R."/>
            <person name="Tan F.J."/>
            <person name="Williams L."/>
            <person name="Young S."/>
            <person name="Yin S."/>
            <person name="Okada N."/>
            <person name="Kocher T.D."/>
            <person name="Miska E.A."/>
            <person name="Lander E.S."/>
            <person name="Venkatesh B."/>
            <person name="Fernald R.D."/>
            <person name="Meyer A."/>
            <person name="Ponting C.P."/>
            <person name="Streelman J.T."/>
            <person name="Lindblad-Toh K."/>
            <person name="Seehausen O."/>
            <person name="Di Palma F."/>
        </authorList>
    </citation>
    <scope>NUCLEOTIDE SEQUENCE</scope>
</reference>
<dbReference type="STRING" id="106582.ENSMZEP00005035550"/>
<sequence length="232" mass="26496">ISAISRRFAASPTKVSRGGRRFQEIGSYTRRAGQGCRRSLIHHQDRYLVLSATGVNVSAQTLRNRLCLRPDNWCFNHWHPVLFTGESRFAMSTCDRQERVSDGLGRHIHGKSHRPAIRYQDETLEHTVRYYTGAVGPGFLLVYNNASCGRACRQFLKDKGIDTINCPPHSPNLNPLEQLWDVVSRSIQFHQVAPQTVQELPQETICSVTGSMHHCQRGDEHYKARPCHWHRA</sequence>